<comment type="caution">
    <text evidence="1">The sequence shown here is derived from an EMBL/GenBank/DDBJ whole genome shotgun (WGS) entry which is preliminary data.</text>
</comment>
<evidence type="ECO:0000313" key="1">
    <source>
        <dbReference type="EMBL" id="GBL84133.1"/>
    </source>
</evidence>
<name>A0A4Y2AWM6_ARAVE</name>
<dbReference type="AlphaFoldDB" id="A0A4Y2AWM6"/>
<dbReference type="Proteomes" id="UP000499080">
    <property type="component" value="Unassembled WGS sequence"/>
</dbReference>
<keyword evidence="2" id="KW-1185">Reference proteome</keyword>
<sequence length="98" mass="11229">MNRSRYRLHRLDCWDINAEMRPVETGGGSLANAKTVIYYRFPPRKSVMALHIIPFSVYSLRHALHDRSAQRKSIPPLTPSLLLLPPSSSSTVFFFQQS</sequence>
<evidence type="ECO:0000313" key="2">
    <source>
        <dbReference type="Proteomes" id="UP000499080"/>
    </source>
</evidence>
<dbReference type="EMBL" id="BGPR01000036">
    <property type="protein sequence ID" value="GBL84133.1"/>
    <property type="molecule type" value="Genomic_DNA"/>
</dbReference>
<gene>
    <name evidence="1" type="ORF">AVEN_118549_1</name>
</gene>
<proteinExistence type="predicted"/>
<accession>A0A4Y2AWM6</accession>
<reference evidence="1 2" key="1">
    <citation type="journal article" date="2019" name="Sci. Rep.">
        <title>Orb-weaving spider Araneus ventricosus genome elucidates the spidroin gene catalogue.</title>
        <authorList>
            <person name="Kono N."/>
            <person name="Nakamura H."/>
            <person name="Ohtoshi R."/>
            <person name="Moran D.A.P."/>
            <person name="Shinohara A."/>
            <person name="Yoshida Y."/>
            <person name="Fujiwara M."/>
            <person name="Mori M."/>
            <person name="Tomita M."/>
            <person name="Arakawa K."/>
        </authorList>
    </citation>
    <scope>NUCLEOTIDE SEQUENCE [LARGE SCALE GENOMIC DNA]</scope>
</reference>
<organism evidence="1 2">
    <name type="scientific">Araneus ventricosus</name>
    <name type="common">Orbweaver spider</name>
    <name type="synonym">Epeira ventricosa</name>
    <dbReference type="NCBI Taxonomy" id="182803"/>
    <lineage>
        <taxon>Eukaryota</taxon>
        <taxon>Metazoa</taxon>
        <taxon>Ecdysozoa</taxon>
        <taxon>Arthropoda</taxon>
        <taxon>Chelicerata</taxon>
        <taxon>Arachnida</taxon>
        <taxon>Araneae</taxon>
        <taxon>Araneomorphae</taxon>
        <taxon>Entelegynae</taxon>
        <taxon>Araneoidea</taxon>
        <taxon>Araneidae</taxon>
        <taxon>Araneus</taxon>
    </lineage>
</organism>
<protein>
    <submittedName>
        <fullName evidence="1">Uncharacterized protein</fullName>
    </submittedName>
</protein>